<feature type="region of interest" description="Disordered" evidence="1">
    <location>
        <begin position="524"/>
        <end position="663"/>
    </location>
</feature>
<dbReference type="EMBL" id="KV442032">
    <property type="protein sequence ID" value="OAQ30995.1"/>
    <property type="molecule type" value="Genomic_DNA"/>
</dbReference>
<feature type="compositionally biased region" description="Low complexity" evidence="1">
    <location>
        <begin position="452"/>
        <end position="465"/>
    </location>
</feature>
<organism evidence="3 4">
    <name type="scientific">Linnemannia elongata AG-77</name>
    <dbReference type="NCBI Taxonomy" id="1314771"/>
    <lineage>
        <taxon>Eukaryota</taxon>
        <taxon>Fungi</taxon>
        <taxon>Fungi incertae sedis</taxon>
        <taxon>Mucoromycota</taxon>
        <taxon>Mortierellomycotina</taxon>
        <taxon>Mortierellomycetes</taxon>
        <taxon>Mortierellales</taxon>
        <taxon>Mortierellaceae</taxon>
        <taxon>Linnemannia</taxon>
    </lineage>
</organism>
<proteinExistence type="predicted"/>
<feature type="region of interest" description="Disordered" evidence="1">
    <location>
        <begin position="160"/>
        <end position="181"/>
    </location>
</feature>
<evidence type="ECO:0000256" key="2">
    <source>
        <dbReference type="SAM" id="Phobius"/>
    </source>
</evidence>
<feature type="compositionally biased region" description="Low complexity" evidence="1">
    <location>
        <begin position="378"/>
        <end position="387"/>
    </location>
</feature>
<feature type="compositionally biased region" description="Low complexity" evidence="1">
    <location>
        <begin position="543"/>
        <end position="557"/>
    </location>
</feature>
<feature type="compositionally biased region" description="Low complexity" evidence="1">
    <location>
        <begin position="580"/>
        <end position="606"/>
    </location>
</feature>
<feature type="compositionally biased region" description="Polar residues" evidence="1">
    <location>
        <begin position="258"/>
        <end position="268"/>
    </location>
</feature>
<feature type="compositionally biased region" description="Basic and acidic residues" evidence="1">
    <location>
        <begin position="361"/>
        <end position="371"/>
    </location>
</feature>
<keyword evidence="2" id="KW-0812">Transmembrane</keyword>
<feature type="compositionally biased region" description="Gly residues" evidence="1">
    <location>
        <begin position="284"/>
        <end position="293"/>
    </location>
</feature>
<feature type="region of interest" description="Disordered" evidence="1">
    <location>
        <begin position="248"/>
        <end position="299"/>
    </location>
</feature>
<keyword evidence="4" id="KW-1185">Reference proteome</keyword>
<feature type="compositionally biased region" description="Basic residues" evidence="1">
    <location>
        <begin position="338"/>
        <end position="347"/>
    </location>
</feature>
<feature type="compositionally biased region" description="Basic and acidic residues" evidence="1">
    <location>
        <begin position="436"/>
        <end position="447"/>
    </location>
</feature>
<feature type="region of interest" description="Disordered" evidence="1">
    <location>
        <begin position="413"/>
        <end position="488"/>
    </location>
</feature>
<evidence type="ECO:0000313" key="4">
    <source>
        <dbReference type="Proteomes" id="UP000078512"/>
    </source>
</evidence>
<dbReference type="OrthoDB" id="2446363at2759"/>
<dbReference type="Proteomes" id="UP000078512">
    <property type="component" value="Unassembled WGS sequence"/>
</dbReference>
<feature type="compositionally biased region" description="Gly residues" evidence="1">
    <location>
        <begin position="248"/>
        <end position="257"/>
    </location>
</feature>
<feature type="compositionally biased region" description="Low complexity" evidence="1">
    <location>
        <begin position="641"/>
        <end position="663"/>
    </location>
</feature>
<feature type="compositionally biased region" description="Gly residues" evidence="1">
    <location>
        <begin position="169"/>
        <end position="181"/>
    </location>
</feature>
<dbReference type="AlphaFoldDB" id="A0A197K0J0"/>
<feature type="compositionally biased region" description="Polar residues" evidence="1">
    <location>
        <begin position="525"/>
        <end position="535"/>
    </location>
</feature>
<feature type="region of interest" description="Disordered" evidence="1">
    <location>
        <begin position="1"/>
        <end position="43"/>
    </location>
</feature>
<name>A0A197K0J0_9FUNG</name>
<feature type="compositionally biased region" description="Low complexity" evidence="1">
    <location>
        <begin position="1"/>
        <end position="16"/>
    </location>
</feature>
<evidence type="ECO:0000313" key="3">
    <source>
        <dbReference type="EMBL" id="OAQ30995.1"/>
    </source>
</evidence>
<keyword evidence="2" id="KW-1133">Transmembrane helix</keyword>
<feature type="region of interest" description="Disordered" evidence="1">
    <location>
        <begin position="331"/>
        <end position="396"/>
    </location>
</feature>
<feature type="compositionally biased region" description="Low complexity" evidence="1">
    <location>
        <begin position="30"/>
        <end position="43"/>
    </location>
</feature>
<accession>A0A197K0J0</accession>
<keyword evidence="2" id="KW-0472">Membrane</keyword>
<protein>
    <submittedName>
        <fullName evidence="3">Uncharacterized protein</fullName>
    </submittedName>
</protein>
<sequence>MSTTTPFTIIPSSQPSCGDITPSQPIPHCPNTNTTANSSSGNPNGAGEPMGCFFQTNGLFCAPLSTTRGFLLTLNSTQQQQQQQLQRNSFWVPFLSTATNDNTTNPSPPLLGVDGKPVNYRGPARLGETCYPIPLPPATDPLFQTLVTVANQRLNETLSWGGEATTPTPGGGGGGGSRSPGVGAGVQVFNFRGDCEQGSYCDFVPPPVGAVVAVGVTGICKEVLPNFHTCSSYAQCSSLRCGQPWSEGGGGGVGGGESRNSTTDNTGVTVCLPSKLDRGNTNNNGGGGPGGGGKGDDKPNKFPAWIGGIIAIVVVFGAAIIFGLVRRKKKMAADKEKKSMKKRRRSARSQTAAAAAGMIVGERDRDRERRRTTSLPLHSQHPDQQQHGGDGDDKESDYVYQLHSAEPSLMVNEKQGLSSHERSGSGGGFGSWFRRSRTENQMDKEQGDLVVSRATRNNSSSTRGSFPLDSKEAESAQHQQAGSPTGGHIVALNTLREPTTTAENERSTGSIHSDSTTAVVLDSAATANQPRSRMSVNIPKIVTTPSSDPTAAAPPRTYAEGEEHDIATGLSYSKNLNNRPSFSSATSSLPSSATESSPPSSNLSRRSSSHAFLGAASTSTPPPGSPVSPISPISPRPPLSSAPSSRSSQRQSLQASSASARRS</sequence>
<feature type="compositionally biased region" description="Polar residues" evidence="1">
    <location>
        <begin position="570"/>
        <end position="579"/>
    </location>
</feature>
<reference evidence="3 4" key="1">
    <citation type="submission" date="2016-05" db="EMBL/GenBank/DDBJ databases">
        <title>Genome sequencing reveals origins of a unique bacterial endosymbiosis in the earliest lineages of terrestrial Fungi.</title>
        <authorList>
            <consortium name="DOE Joint Genome Institute"/>
            <person name="Uehling J."/>
            <person name="Gryganskyi A."/>
            <person name="Hameed K."/>
            <person name="Tschaplinski T."/>
            <person name="Misztal P."/>
            <person name="Wu S."/>
            <person name="Desiro A."/>
            <person name="Vande Pol N."/>
            <person name="Du Z.-Y."/>
            <person name="Zienkiewicz A."/>
            <person name="Zienkiewicz K."/>
            <person name="Morin E."/>
            <person name="Tisserant E."/>
            <person name="Splivallo R."/>
            <person name="Hainaut M."/>
            <person name="Henrissat B."/>
            <person name="Ohm R."/>
            <person name="Kuo A."/>
            <person name="Yan J."/>
            <person name="Lipzen A."/>
            <person name="Nolan M."/>
            <person name="Labutti K."/>
            <person name="Barry K."/>
            <person name="Goldstein A."/>
            <person name="Labbe J."/>
            <person name="Schadt C."/>
            <person name="Tuskan G."/>
            <person name="Grigoriev I."/>
            <person name="Martin F."/>
            <person name="Vilgalys R."/>
            <person name="Bonito G."/>
        </authorList>
    </citation>
    <scope>NUCLEOTIDE SEQUENCE [LARGE SCALE GENOMIC DNA]</scope>
    <source>
        <strain evidence="3 4">AG-77</strain>
    </source>
</reference>
<evidence type="ECO:0000256" key="1">
    <source>
        <dbReference type="SAM" id="MobiDB-lite"/>
    </source>
</evidence>
<gene>
    <name evidence="3" type="ORF">K457DRAFT_417485</name>
</gene>
<feature type="transmembrane region" description="Helical" evidence="2">
    <location>
        <begin position="304"/>
        <end position="325"/>
    </location>
</feature>